<evidence type="ECO:0000313" key="2">
    <source>
        <dbReference type="EMBL" id="PPC77514.1"/>
    </source>
</evidence>
<dbReference type="PANTHER" id="PTHR43267:SF1">
    <property type="entry name" value="TRNA THREONYLCARBAMOYLADENOSINE DEHYDRATASE"/>
    <property type="match status" value="1"/>
</dbReference>
<dbReference type="OrthoDB" id="272552at2"/>
<dbReference type="Gene3D" id="3.40.50.720">
    <property type="entry name" value="NAD(P)-binding Rossmann-like Domain"/>
    <property type="match status" value="1"/>
</dbReference>
<feature type="domain" description="THIF-type NAD/FAD binding fold" evidence="1">
    <location>
        <begin position="18"/>
        <end position="248"/>
    </location>
</feature>
<accession>A0A2S5KRN7</accession>
<dbReference type="Pfam" id="PF00899">
    <property type="entry name" value="ThiF"/>
    <property type="match status" value="1"/>
</dbReference>
<dbReference type="InterPro" id="IPR035985">
    <property type="entry name" value="Ubiquitin-activating_enz"/>
</dbReference>
<dbReference type="GO" id="GO:0008641">
    <property type="term" value="F:ubiquitin-like modifier activating enzyme activity"/>
    <property type="evidence" value="ECO:0007669"/>
    <property type="project" value="InterPro"/>
</dbReference>
<gene>
    <name evidence="2" type="ORF">C4K68_09950</name>
</gene>
<dbReference type="InterPro" id="IPR045886">
    <property type="entry name" value="ThiF/MoeB/HesA"/>
</dbReference>
<dbReference type="Proteomes" id="UP000238196">
    <property type="component" value="Unassembled WGS sequence"/>
</dbReference>
<protein>
    <recommendedName>
        <fullName evidence="1">THIF-type NAD/FAD binding fold domain-containing protein</fullName>
    </recommendedName>
</protein>
<name>A0A2S5KRN7_9PROT</name>
<organism evidence="2 3">
    <name type="scientific">Proteobacteria bacterium 228</name>
    <dbReference type="NCBI Taxonomy" id="2083153"/>
    <lineage>
        <taxon>Bacteria</taxon>
        <taxon>Pseudomonadati</taxon>
        <taxon>Pseudomonadota</taxon>
    </lineage>
</organism>
<dbReference type="PANTHER" id="PTHR43267">
    <property type="entry name" value="TRNA THREONYLCARBAMOYLADENOSINE DEHYDRATASE"/>
    <property type="match status" value="1"/>
</dbReference>
<evidence type="ECO:0000259" key="1">
    <source>
        <dbReference type="Pfam" id="PF00899"/>
    </source>
</evidence>
<dbReference type="AlphaFoldDB" id="A0A2S5KRN7"/>
<comment type="caution">
    <text evidence="2">The sequence shown here is derived from an EMBL/GenBank/DDBJ whole genome shotgun (WGS) entry which is preliminary data.</text>
</comment>
<dbReference type="EMBL" id="PRLP01000032">
    <property type="protein sequence ID" value="PPC77514.1"/>
    <property type="molecule type" value="Genomic_DNA"/>
</dbReference>
<dbReference type="InterPro" id="IPR000594">
    <property type="entry name" value="ThiF_NAD_FAD-bd"/>
</dbReference>
<dbReference type="GO" id="GO:0061504">
    <property type="term" value="P:cyclic threonylcarbamoyladenosine biosynthetic process"/>
    <property type="evidence" value="ECO:0007669"/>
    <property type="project" value="TreeGrafter"/>
</dbReference>
<sequence length="287" mass="32187">MSLGLDQIEYLSTLRNRDFIASDVQQRLGQSKILVAGCGSTGGSIIEPLVRTGARHLVLAENGTYEVSNLNRQSMGIAHVGRNKASVHAARVRFIHPGVQVTVHDEGIQAHNVDQLVRETDLIVDGVDVTTRDGLQAKYLLHAHAKEHRKLLVTGYDMAAAQLIVVHDYRQDSEQVMKGRLTPLDIVALHPLQCCIRLIGTEQMPLEIFEELERHARNEKDFISQLAMTANLFGVLALGVILKSLADEPLPETVYLDIWELLGSRSDEHTLKHYRQHWANRRDLHVL</sequence>
<dbReference type="SUPFAM" id="SSF69572">
    <property type="entry name" value="Activating enzymes of the ubiquitin-like proteins"/>
    <property type="match status" value="1"/>
</dbReference>
<proteinExistence type="predicted"/>
<dbReference type="GO" id="GO:0061503">
    <property type="term" value="F:tRNA threonylcarbamoyladenosine dehydratase"/>
    <property type="evidence" value="ECO:0007669"/>
    <property type="project" value="TreeGrafter"/>
</dbReference>
<evidence type="ECO:0000313" key="3">
    <source>
        <dbReference type="Proteomes" id="UP000238196"/>
    </source>
</evidence>
<reference evidence="2 3" key="1">
    <citation type="submission" date="2018-02" db="EMBL/GenBank/DDBJ databases">
        <title>novel marine gammaproteobacteria from coastal saline agro ecosystem.</title>
        <authorList>
            <person name="Krishnan R."/>
            <person name="Ramesh Kumar N."/>
        </authorList>
    </citation>
    <scope>NUCLEOTIDE SEQUENCE [LARGE SCALE GENOMIC DNA]</scope>
    <source>
        <strain evidence="2 3">228</strain>
    </source>
</reference>